<feature type="transmembrane region" description="Helical" evidence="1">
    <location>
        <begin position="92"/>
        <end position="109"/>
    </location>
</feature>
<evidence type="ECO:0000313" key="2">
    <source>
        <dbReference type="EMBL" id="NII40716.1"/>
    </source>
</evidence>
<dbReference type="EMBL" id="JAAOYO010000002">
    <property type="protein sequence ID" value="NII40716.1"/>
    <property type="molecule type" value="Genomic_DNA"/>
</dbReference>
<gene>
    <name evidence="2" type="ORF">E9228_001352</name>
</gene>
<keyword evidence="3" id="KW-1185">Reference proteome</keyword>
<keyword evidence="1" id="KW-1133">Transmembrane helix</keyword>
<feature type="transmembrane region" description="Helical" evidence="1">
    <location>
        <begin position="192"/>
        <end position="214"/>
    </location>
</feature>
<organism evidence="2 3">
    <name type="scientific">Curtobacterium salicis</name>
    <dbReference type="NCBI Taxonomy" id="1779862"/>
    <lineage>
        <taxon>Bacteria</taxon>
        <taxon>Bacillati</taxon>
        <taxon>Actinomycetota</taxon>
        <taxon>Actinomycetes</taxon>
        <taxon>Micrococcales</taxon>
        <taxon>Microbacteriaceae</taxon>
        <taxon>Curtobacterium</taxon>
    </lineage>
</organism>
<name>A0ABX0T8D1_9MICO</name>
<keyword evidence="1" id="KW-0472">Membrane</keyword>
<sequence>MIAAAFWAVVGLLLLRVDALASAERRPAFFAAALGVVGISTVGVVWPVDDIDAALGDVNAIDLVQVLAATAAFWFLRDATRAHTGSAARSRLRWLVAVLLVETVTFVAIPDHVGEPTTYVHEHLHLPATWVHIVVYMLAMGWFAADSIRVLLPRVRGADVLFVIGFALVVLSVVAELVDVTAVFVAGGQTGFSRAMLVTFNSLFYPGLVGIALAHGWRTVRRLSSTLSWRAVSVRLFLISARDRSDGPPALRVPGGPEVAAAQRYIEVRDKIVAGRLEATENEEHFLRRVDARLASGVSAWA</sequence>
<dbReference type="Proteomes" id="UP001318300">
    <property type="component" value="Unassembled WGS sequence"/>
</dbReference>
<dbReference type="RefSeq" id="WP_166779804.1">
    <property type="nucleotide sequence ID" value="NZ_JAAOYO010000002.1"/>
</dbReference>
<evidence type="ECO:0000256" key="1">
    <source>
        <dbReference type="SAM" id="Phobius"/>
    </source>
</evidence>
<proteinExistence type="predicted"/>
<accession>A0ABX0T8D1</accession>
<feature type="transmembrane region" description="Helical" evidence="1">
    <location>
        <begin position="160"/>
        <end position="186"/>
    </location>
</feature>
<evidence type="ECO:0008006" key="4">
    <source>
        <dbReference type="Google" id="ProtNLM"/>
    </source>
</evidence>
<comment type="caution">
    <text evidence="2">The sequence shown here is derived from an EMBL/GenBank/DDBJ whole genome shotgun (WGS) entry which is preliminary data.</text>
</comment>
<reference evidence="2 3" key="1">
    <citation type="submission" date="2020-03" db="EMBL/GenBank/DDBJ databases">
        <title>Above-ground endophytic microbial communities from plants in different locations in the United States.</title>
        <authorList>
            <person name="Frank C."/>
        </authorList>
    </citation>
    <scope>NUCLEOTIDE SEQUENCE [LARGE SCALE GENOMIC DNA]</scope>
    <source>
        <strain evidence="2 3">WW7</strain>
    </source>
</reference>
<feature type="transmembrane region" description="Helical" evidence="1">
    <location>
        <begin position="129"/>
        <end position="148"/>
    </location>
</feature>
<keyword evidence="1" id="KW-0812">Transmembrane</keyword>
<protein>
    <recommendedName>
        <fullName evidence="4">Integral membrane protein</fullName>
    </recommendedName>
</protein>
<evidence type="ECO:0000313" key="3">
    <source>
        <dbReference type="Proteomes" id="UP001318300"/>
    </source>
</evidence>
<feature type="transmembrane region" description="Helical" evidence="1">
    <location>
        <begin position="29"/>
        <end position="48"/>
    </location>
</feature>